<evidence type="ECO:0000256" key="4">
    <source>
        <dbReference type="ARBA" id="ARBA00022764"/>
    </source>
</evidence>
<dbReference type="InterPro" id="IPR028871">
    <property type="entry name" value="BlueCu_1_BS"/>
</dbReference>
<keyword evidence="3" id="KW-0479">Metal-binding</keyword>
<dbReference type="Pfam" id="PF00127">
    <property type="entry name" value="Copper-bind"/>
    <property type="match status" value="1"/>
</dbReference>
<keyword evidence="6" id="KW-0186">Copper</keyword>
<accession>A0A853FAG6</accession>
<evidence type="ECO:0000256" key="6">
    <source>
        <dbReference type="ARBA" id="ARBA00023008"/>
    </source>
</evidence>
<dbReference type="GO" id="GO:0005507">
    <property type="term" value="F:copper ion binding"/>
    <property type="evidence" value="ECO:0007669"/>
    <property type="project" value="InterPro"/>
</dbReference>
<evidence type="ECO:0000256" key="1">
    <source>
        <dbReference type="ARBA" id="ARBA00004418"/>
    </source>
</evidence>
<dbReference type="AlphaFoldDB" id="A0A853FAG6"/>
<dbReference type="GO" id="GO:0009055">
    <property type="term" value="F:electron transfer activity"/>
    <property type="evidence" value="ECO:0007669"/>
    <property type="project" value="InterPro"/>
</dbReference>
<feature type="chain" id="PRO_5032354051" description="Blue (type 1) copper domain-containing protein" evidence="7">
    <location>
        <begin position="37"/>
        <end position="179"/>
    </location>
</feature>
<dbReference type="InterPro" id="IPR052721">
    <property type="entry name" value="ET_Amicyanin"/>
</dbReference>
<dbReference type="InterPro" id="IPR008972">
    <property type="entry name" value="Cupredoxin"/>
</dbReference>
<dbReference type="Proteomes" id="UP000580517">
    <property type="component" value="Unassembled WGS sequence"/>
</dbReference>
<reference evidence="9 10" key="1">
    <citation type="submission" date="2020-07" db="EMBL/GenBank/DDBJ databases">
        <title>Taxonomic revisions and descriptions of new bacterial species based on genomic comparisons in the high-G+C-content subgroup of the family Alcaligenaceae.</title>
        <authorList>
            <person name="Szabo A."/>
            <person name="Felfoldi T."/>
        </authorList>
    </citation>
    <scope>NUCLEOTIDE SEQUENCE [LARGE SCALE GENOMIC DNA]</scope>
    <source>
        <strain evidence="9 10">DSM 25264</strain>
    </source>
</reference>
<dbReference type="PANTHER" id="PTHR36507:SF1">
    <property type="entry name" value="BLL1555 PROTEIN"/>
    <property type="match status" value="1"/>
</dbReference>
<feature type="domain" description="Blue (type 1) copper" evidence="8">
    <location>
        <begin position="47"/>
        <end position="141"/>
    </location>
</feature>
<protein>
    <recommendedName>
        <fullName evidence="8">Blue (type 1) copper domain-containing protein</fullName>
    </recommendedName>
</protein>
<evidence type="ECO:0000256" key="2">
    <source>
        <dbReference type="ARBA" id="ARBA00022448"/>
    </source>
</evidence>
<keyword evidence="5" id="KW-0249">Electron transport</keyword>
<gene>
    <name evidence="9" type="ORF">H0A68_12535</name>
</gene>
<organism evidence="9 10">
    <name type="scientific">Allopusillimonas soli</name>
    <dbReference type="NCBI Taxonomy" id="659016"/>
    <lineage>
        <taxon>Bacteria</taxon>
        <taxon>Pseudomonadati</taxon>
        <taxon>Pseudomonadota</taxon>
        <taxon>Betaproteobacteria</taxon>
        <taxon>Burkholderiales</taxon>
        <taxon>Alcaligenaceae</taxon>
        <taxon>Allopusillimonas</taxon>
    </lineage>
</organism>
<comment type="subcellular location">
    <subcellularLocation>
        <location evidence="1">Periplasm</location>
    </subcellularLocation>
</comment>
<keyword evidence="7" id="KW-0732">Signal</keyword>
<dbReference type="EMBL" id="JACCEW010000003">
    <property type="protein sequence ID" value="NYT37705.1"/>
    <property type="molecule type" value="Genomic_DNA"/>
</dbReference>
<dbReference type="InterPro" id="IPR000923">
    <property type="entry name" value="BlueCu_1"/>
</dbReference>
<evidence type="ECO:0000256" key="7">
    <source>
        <dbReference type="SAM" id="SignalP"/>
    </source>
</evidence>
<name>A0A853FAG6_9BURK</name>
<dbReference type="SUPFAM" id="SSF49503">
    <property type="entry name" value="Cupredoxins"/>
    <property type="match status" value="1"/>
</dbReference>
<keyword evidence="2" id="KW-0813">Transport</keyword>
<evidence type="ECO:0000259" key="8">
    <source>
        <dbReference type="Pfam" id="PF00127"/>
    </source>
</evidence>
<proteinExistence type="predicted"/>
<dbReference type="OrthoDB" id="9757546at2"/>
<dbReference type="CDD" id="cd04220">
    <property type="entry name" value="Halocyanin"/>
    <property type="match status" value="1"/>
</dbReference>
<dbReference type="Gene3D" id="2.60.40.420">
    <property type="entry name" value="Cupredoxins - blue copper proteins"/>
    <property type="match status" value="1"/>
</dbReference>
<comment type="caution">
    <text evidence="9">The sequence shown here is derived from an EMBL/GenBank/DDBJ whole genome shotgun (WGS) entry which is preliminary data.</text>
</comment>
<evidence type="ECO:0000313" key="9">
    <source>
        <dbReference type="EMBL" id="NYT37705.1"/>
    </source>
</evidence>
<keyword evidence="4" id="KW-0574">Periplasm</keyword>
<dbReference type="GO" id="GO:0042597">
    <property type="term" value="C:periplasmic space"/>
    <property type="evidence" value="ECO:0007669"/>
    <property type="project" value="UniProtKB-SubCell"/>
</dbReference>
<evidence type="ECO:0000256" key="5">
    <source>
        <dbReference type="ARBA" id="ARBA00022982"/>
    </source>
</evidence>
<dbReference type="PANTHER" id="PTHR36507">
    <property type="entry name" value="BLL1555 PROTEIN"/>
    <property type="match status" value="1"/>
</dbReference>
<dbReference type="PROSITE" id="PS00196">
    <property type="entry name" value="COPPER_BLUE"/>
    <property type="match status" value="1"/>
</dbReference>
<sequence>MAARRVVPTSLRRRLLLQGGGLCALAALAGQRLALAADAIDIDMAGTANGAEVWFRPRGLLVPLGQTVRWVNRDTGNVHTATAYHPDNGKPLRIPHGALAWDSDYLMPGQSFSYTFRVPGVYDYFCKPHEHAGMVGRIVVQAPDSGARAQRNANDAQLPRAARDAFVDVARILEEGRVD</sequence>
<feature type="signal peptide" evidence="7">
    <location>
        <begin position="1"/>
        <end position="36"/>
    </location>
</feature>
<evidence type="ECO:0000313" key="10">
    <source>
        <dbReference type="Proteomes" id="UP000580517"/>
    </source>
</evidence>
<keyword evidence="10" id="KW-1185">Reference proteome</keyword>
<evidence type="ECO:0000256" key="3">
    <source>
        <dbReference type="ARBA" id="ARBA00022723"/>
    </source>
</evidence>